<dbReference type="CDD" id="cd14789">
    <property type="entry name" value="Tiki"/>
    <property type="match status" value="1"/>
</dbReference>
<name>A0ABV7H8K4_9BURK</name>
<keyword evidence="2" id="KW-1185">Reference proteome</keyword>
<dbReference type="PANTHER" id="PTHR40590">
    <property type="entry name" value="CYTOPLASMIC PROTEIN-RELATED"/>
    <property type="match status" value="1"/>
</dbReference>
<dbReference type="Pfam" id="PF01963">
    <property type="entry name" value="TraB_PrgY_gumN"/>
    <property type="match status" value="1"/>
</dbReference>
<evidence type="ECO:0000313" key="2">
    <source>
        <dbReference type="Proteomes" id="UP001595556"/>
    </source>
</evidence>
<dbReference type="EMBL" id="JBHRTI010000010">
    <property type="protein sequence ID" value="MFC3148966.1"/>
    <property type="molecule type" value="Genomic_DNA"/>
</dbReference>
<dbReference type="RefSeq" id="WP_377305367.1">
    <property type="nucleotide sequence ID" value="NZ_CP180191.1"/>
</dbReference>
<sequence length="354" mass="36963">MIRTPPLKHLFIAAKGVLQRLRGSLPARLGAAATLALALAGCASTGGAPATPGGPAANGAGSAAQAQPAAPAQIARGPLYTFSKDGKTHSLYGTLHVGRPDWTQDAALQAALARASALAVEVDVSQALPIQLALQRYAVASDAQTAAAGLPADLVERLRAGARQAGLSAGQARVMKPWFLANQLSISAFARGGYVATAGSEVFLMGAAKQRRLPIVELESVEQQFAMLDAMPGNVLREYVEQALQYAQGSSMPADLQQLVRAWEQGDLKALAAMVNTDPATARASDRWLNEELLLSRHPQMVERIVALAGKEPSVMVAVGALHLPGERGLIALLRKAGFEVRRVERPGQVASGG</sequence>
<dbReference type="Proteomes" id="UP001595556">
    <property type="component" value="Unassembled WGS sequence"/>
</dbReference>
<dbReference type="PANTHER" id="PTHR40590:SF1">
    <property type="entry name" value="CYTOPLASMIC PROTEIN"/>
    <property type="match status" value="1"/>
</dbReference>
<accession>A0ABV7H8K4</accession>
<comment type="caution">
    <text evidence="1">The sequence shown here is derived from an EMBL/GenBank/DDBJ whole genome shotgun (WGS) entry which is preliminary data.</text>
</comment>
<protein>
    <submittedName>
        <fullName evidence="1">TraB/GumN family protein</fullName>
    </submittedName>
</protein>
<organism evidence="1 2">
    <name type="scientific">Piscinibacterium candidicorallinum</name>
    <dbReference type="NCBI Taxonomy" id="1793872"/>
    <lineage>
        <taxon>Bacteria</taxon>
        <taxon>Pseudomonadati</taxon>
        <taxon>Pseudomonadota</taxon>
        <taxon>Betaproteobacteria</taxon>
        <taxon>Burkholderiales</taxon>
        <taxon>Piscinibacterium</taxon>
    </lineage>
</organism>
<evidence type="ECO:0000313" key="1">
    <source>
        <dbReference type="EMBL" id="MFC3148966.1"/>
    </source>
</evidence>
<proteinExistence type="predicted"/>
<gene>
    <name evidence="1" type="ORF">ACFOEN_15165</name>
</gene>
<dbReference type="InterPro" id="IPR002816">
    <property type="entry name" value="TraB/PrgY/GumN_fam"/>
</dbReference>
<reference evidence="2" key="1">
    <citation type="journal article" date="2019" name="Int. J. Syst. Evol. Microbiol.">
        <title>The Global Catalogue of Microorganisms (GCM) 10K type strain sequencing project: providing services to taxonomists for standard genome sequencing and annotation.</title>
        <authorList>
            <consortium name="The Broad Institute Genomics Platform"/>
            <consortium name="The Broad Institute Genome Sequencing Center for Infectious Disease"/>
            <person name="Wu L."/>
            <person name="Ma J."/>
        </authorList>
    </citation>
    <scope>NUCLEOTIDE SEQUENCE [LARGE SCALE GENOMIC DNA]</scope>
    <source>
        <strain evidence="2">KCTC 52168</strain>
    </source>
</reference>
<dbReference type="InterPro" id="IPR047111">
    <property type="entry name" value="YbaP-like"/>
</dbReference>